<comment type="subcellular location">
    <subcellularLocation>
        <location evidence="2">Vacuole membrane</location>
        <topology evidence="2">Multi-pass membrane protein</topology>
    </subcellularLocation>
</comment>
<feature type="compositionally biased region" description="Polar residues" evidence="15">
    <location>
        <begin position="615"/>
        <end position="624"/>
    </location>
</feature>
<keyword evidence="8 16" id="KW-0472">Membrane</keyword>
<dbReference type="CDD" id="cd07751">
    <property type="entry name" value="PolyPPase_VTC4_like"/>
    <property type="match status" value="1"/>
</dbReference>
<evidence type="ECO:0000256" key="15">
    <source>
        <dbReference type="SAM" id="MobiDB-lite"/>
    </source>
</evidence>
<evidence type="ECO:0000256" key="16">
    <source>
        <dbReference type="SAM" id="Phobius"/>
    </source>
</evidence>
<evidence type="ECO:0000256" key="5">
    <source>
        <dbReference type="ARBA" id="ARBA00022679"/>
    </source>
</evidence>
<keyword evidence="5" id="KW-0808">Transferase</keyword>
<keyword evidence="7 16" id="KW-1133">Transmembrane helix</keyword>
<organism evidence="18 19">
    <name type="scientific">Suillus luteus UH-Slu-Lm8-n1</name>
    <dbReference type="NCBI Taxonomy" id="930992"/>
    <lineage>
        <taxon>Eukaryota</taxon>
        <taxon>Fungi</taxon>
        <taxon>Dikarya</taxon>
        <taxon>Basidiomycota</taxon>
        <taxon>Agaricomycotina</taxon>
        <taxon>Agaricomycetes</taxon>
        <taxon>Agaricomycetidae</taxon>
        <taxon>Boletales</taxon>
        <taxon>Suillineae</taxon>
        <taxon>Suillaceae</taxon>
        <taxon>Suillus</taxon>
    </lineage>
</organism>
<dbReference type="InterPro" id="IPR051572">
    <property type="entry name" value="VTC_Complex_Subunit"/>
</dbReference>
<dbReference type="CDD" id="cd14480">
    <property type="entry name" value="SPX_VTC2_like"/>
    <property type="match status" value="1"/>
</dbReference>
<dbReference type="EMBL" id="KN835402">
    <property type="protein sequence ID" value="KIK38264.1"/>
    <property type="molecule type" value="Genomic_DNA"/>
</dbReference>
<evidence type="ECO:0000256" key="10">
    <source>
        <dbReference type="ARBA" id="ARBA00061390"/>
    </source>
</evidence>
<proteinExistence type="inferred from homology"/>
<dbReference type="PANTHER" id="PTHR46140:SF1">
    <property type="entry name" value="VACUOLAR TRANSPORTER CHAPERONE COMPLEX SUBUNIT 4-RELATED"/>
    <property type="match status" value="1"/>
</dbReference>
<evidence type="ECO:0000256" key="7">
    <source>
        <dbReference type="ARBA" id="ARBA00022989"/>
    </source>
</evidence>
<feature type="compositionally biased region" description="Low complexity" evidence="15">
    <location>
        <begin position="86"/>
        <end position="96"/>
    </location>
</feature>
<dbReference type="InterPro" id="IPR018966">
    <property type="entry name" value="VTC_domain"/>
</dbReference>
<dbReference type="InParanoid" id="A0A0D0AJD6"/>
<evidence type="ECO:0000256" key="14">
    <source>
        <dbReference type="ARBA" id="ARBA00081313"/>
    </source>
</evidence>
<dbReference type="FunFam" id="3.20.100.30:FF:000001">
    <property type="entry name" value="Vacuolar transporter chaperone 4"/>
    <property type="match status" value="1"/>
</dbReference>
<evidence type="ECO:0000256" key="8">
    <source>
        <dbReference type="ARBA" id="ARBA00023136"/>
    </source>
</evidence>
<dbReference type="FunCoup" id="A0A0D0AJD6">
    <property type="interactions" value="25"/>
</dbReference>
<comment type="catalytic activity">
    <reaction evidence="9">
        <text>[phosphate](n) + ATP = [phosphate](n+1) + ADP</text>
        <dbReference type="Rhea" id="RHEA:19573"/>
        <dbReference type="Rhea" id="RHEA-COMP:9859"/>
        <dbReference type="Rhea" id="RHEA-COMP:14280"/>
        <dbReference type="ChEBI" id="CHEBI:16838"/>
        <dbReference type="ChEBI" id="CHEBI:30616"/>
        <dbReference type="ChEBI" id="CHEBI:456216"/>
        <dbReference type="EC" id="2.7.4.1"/>
    </reaction>
    <physiologicalReaction direction="left-to-right" evidence="9">
        <dbReference type="Rhea" id="RHEA:19574"/>
    </physiologicalReaction>
</comment>
<evidence type="ECO:0000313" key="19">
    <source>
        <dbReference type="Proteomes" id="UP000054485"/>
    </source>
</evidence>
<keyword evidence="6 16" id="KW-0812">Transmembrane</keyword>
<dbReference type="GO" id="GO:0033254">
    <property type="term" value="C:vacuolar transporter chaperone complex"/>
    <property type="evidence" value="ECO:0007669"/>
    <property type="project" value="TreeGrafter"/>
</dbReference>
<dbReference type="InterPro" id="IPR004331">
    <property type="entry name" value="SPX_dom"/>
</dbReference>
<accession>A0A0D0AJD6</accession>
<dbReference type="InterPro" id="IPR042267">
    <property type="entry name" value="VTC_sf"/>
</dbReference>
<evidence type="ECO:0000313" key="18">
    <source>
        <dbReference type="EMBL" id="KIK38264.1"/>
    </source>
</evidence>
<dbReference type="InterPro" id="IPR003807">
    <property type="entry name" value="DUF202"/>
</dbReference>
<reference evidence="19" key="2">
    <citation type="submission" date="2015-01" db="EMBL/GenBank/DDBJ databases">
        <title>Evolutionary Origins and Diversification of the Mycorrhizal Mutualists.</title>
        <authorList>
            <consortium name="DOE Joint Genome Institute"/>
            <consortium name="Mycorrhizal Genomics Consortium"/>
            <person name="Kohler A."/>
            <person name="Kuo A."/>
            <person name="Nagy L.G."/>
            <person name="Floudas D."/>
            <person name="Copeland A."/>
            <person name="Barry K.W."/>
            <person name="Cichocki N."/>
            <person name="Veneault-Fourrey C."/>
            <person name="LaButti K."/>
            <person name="Lindquist E.A."/>
            <person name="Lipzen A."/>
            <person name="Lundell T."/>
            <person name="Morin E."/>
            <person name="Murat C."/>
            <person name="Riley R."/>
            <person name="Ohm R."/>
            <person name="Sun H."/>
            <person name="Tunlid A."/>
            <person name="Henrissat B."/>
            <person name="Grigoriev I.V."/>
            <person name="Hibbett D.S."/>
            <person name="Martin F."/>
        </authorList>
    </citation>
    <scope>NUCLEOTIDE SEQUENCE [LARGE SCALE GENOMIC DNA]</scope>
    <source>
        <strain evidence="19">UH-Slu-Lm8-n1</strain>
    </source>
</reference>
<protein>
    <recommendedName>
        <fullName evidence="11">Vacuolar transporter chaperone complex subunit 4</fullName>
        <ecNumber evidence="3">2.7.4.1</ecNumber>
    </recommendedName>
    <alternativeName>
        <fullName evidence="13">Polyphosphate kinase</fullName>
    </alternativeName>
    <alternativeName>
        <fullName evidence="12">SPX-dependent polyphosphate polymerase VTC subunit 4</fullName>
    </alternativeName>
    <alternativeName>
        <fullName evidence="14">Vacuolar membrane polyphosphate polymerase catalytic subunit</fullName>
    </alternativeName>
</protein>
<dbReference type="Proteomes" id="UP000054485">
    <property type="component" value="Unassembled WGS sequence"/>
</dbReference>
<evidence type="ECO:0000256" key="12">
    <source>
        <dbReference type="ARBA" id="ARBA00075894"/>
    </source>
</evidence>
<keyword evidence="4" id="KW-0926">Vacuole</keyword>
<dbReference type="Pfam" id="PF03105">
    <property type="entry name" value="SPX"/>
    <property type="match status" value="1"/>
</dbReference>
<dbReference type="OrthoDB" id="6493944at2759"/>
<dbReference type="HOGENOM" id="CLU_009308_0_1_1"/>
<dbReference type="GO" id="GO:0000329">
    <property type="term" value="C:fungal-type vacuole membrane"/>
    <property type="evidence" value="ECO:0007669"/>
    <property type="project" value="TreeGrafter"/>
</dbReference>
<dbReference type="Gene3D" id="3.20.100.30">
    <property type="entry name" value="VTC, catalytic tunnel domain"/>
    <property type="match status" value="1"/>
</dbReference>
<dbReference type="GO" id="GO:0008976">
    <property type="term" value="F:polyphosphate kinase activity"/>
    <property type="evidence" value="ECO:0007669"/>
    <property type="project" value="UniProtKB-EC"/>
</dbReference>
<comment type="similarity">
    <text evidence="10">Belongs to the VTC4 family.</text>
</comment>
<dbReference type="Pfam" id="PF09359">
    <property type="entry name" value="VTC"/>
    <property type="match status" value="1"/>
</dbReference>
<evidence type="ECO:0000256" key="13">
    <source>
        <dbReference type="ARBA" id="ARBA00080494"/>
    </source>
</evidence>
<dbReference type="AlphaFoldDB" id="A0A0D0AJD6"/>
<sequence>MKFGRKITTNLYDEWRPFYIDYNLLKRELKSRTTSHNWDDKDERDFTAMLKTELDKVHDFQKRKTAELSRRIRDAEKDVQRLVAQESPSQSSSEPSPIHPSDPESHQARPSDYGPDEGSDDDDDDDDMDDNQSATSLEDLFHGLQEEVATLVADVHDLALYTKLNITGFLKILKKHDKITNFPLKPTFIQHYLEERPFYKYNWDALIVKLSKLYDLVRTRGHPVQGDSSAGGNQSAFVRQTTKYWVHPDNLVPLKLAILRHLPVLVFNAEKEFEPKDAAITSIYFDNEDLELYLGRLEKTEGAEAIRLRWYGDTDVKTIFVERKTHREDWTGEKSVKARFPIKEHLVNAFLRGEYTMDAELQALVDKGKKTQAEVDSMIQLASEVQYRILTKQLQPVMRTFYNRTAFQLPGDPRVRISLDTELTMVREDNWDGQTRAGDNWRRTDIGIDHPFDQTPAEDKELFKYGVLEVKLQTQFGQEPPKWVTDLVQSHLVEAVPKFSKFIHGCATLLPNRVDLVPFWLPQMDTDILKPNTGYLTVERPTKNTPDTQSGLLSPLSPVSPVHSYVEPVSEGEEDEEMDLAPARDEFRRTGLPHEDVAAAIAFREKSLKERDPAPQSSGSSNTPDVVYDERTPLLKLPRPPMVERTVSIDPLAPSSAFDERLRERLQANKNMPPRAHDGEVREAVGLDEENLREDERLLVRDWSAPSGKRIAVPVRIEPKVYFANERTFLKWLSFAVLIGSIATTLLNFVPVDDSRGLISAALFTLAALLAIAYSAIIFVYRALRLRARCAEGLYYDKYGPTILCFVLLAALGTNIGLRVAEMRW</sequence>
<evidence type="ECO:0000256" key="6">
    <source>
        <dbReference type="ARBA" id="ARBA00022692"/>
    </source>
</evidence>
<dbReference type="PANTHER" id="PTHR46140">
    <property type="entry name" value="VACUOLAR TRANSPORTER CHAPERONE 1-RELATED"/>
    <property type="match status" value="1"/>
</dbReference>
<evidence type="ECO:0000256" key="9">
    <source>
        <dbReference type="ARBA" id="ARBA00050204"/>
    </source>
</evidence>
<dbReference type="EC" id="2.7.4.1" evidence="3"/>
<evidence type="ECO:0000256" key="1">
    <source>
        <dbReference type="ARBA" id="ARBA00001936"/>
    </source>
</evidence>
<dbReference type="GO" id="GO:0006799">
    <property type="term" value="P:polyphosphate biosynthetic process"/>
    <property type="evidence" value="ECO:0007669"/>
    <property type="project" value="UniProtKB-ARBA"/>
</dbReference>
<evidence type="ECO:0000259" key="17">
    <source>
        <dbReference type="PROSITE" id="PS51382"/>
    </source>
</evidence>
<feature type="domain" description="SPX" evidence="17">
    <location>
        <begin position="1"/>
        <end position="190"/>
    </location>
</feature>
<feature type="transmembrane region" description="Helical" evidence="16">
    <location>
        <begin position="801"/>
        <end position="821"/>
    </location>
</feature>
<feature type="transmembrane region" description="Helical" evidence="16">
    <location>
        <begin position="757"/>
        <end position="781"/>
    </location>
</feature>
<feature type="compositionally biased region" description="Acidic residues" evidence="15">
    <location>
        <begin position="114"/>
        <end position="130"/>
    </location>
</feature>
<dbReference type="PROSITE" id="PS51382">
    <property type="entry name" value="SPX"/>
    <property type="match status" value="1"/>
</dbReference>
<evidence type="ECO:0000256" key="3">
    <source>
        <dbReference type="ARBA" id="ARBA00012960"/>
    </source>
</evidence>
<comment type="cofactor">
    <cofactor evidence="1">
        <name>Mn(2+)</name>
        <dbReference type="ChEBI" id="CHEBI:29035"/>
    </cofactor>
</comment>
<evidence type="ECO:0000256" key="2">
    <source>
        <dbReference type="ARBA" id="ARBA00004128"/>
    </source>
</evidence>
<keyword evidence="19" id="KW-1185">Reference proteome</keyword>
<dbReference type="STRING" id="930992.A0A0D0AJD6"/>
<dbReference type="Pfam" id="PF02656">
    <property type="entry name" value="DUF202"/>
    <property type="match status" value="1"/>
</dbReference>
<evidence type="ECO:0000256" key="4">
    <source>
        <dbReference type="ARBA" id="ARBA00022554"/>
    </source>
</evidence>
<feature type="region of interest" description="Disordered" evidence="15">
    <location>
        <begin position="605"/>
        <end position="627"/>
    </location>
</feature>
<feature type="transmembrane region" description="Helical" evidence="16">
    <location>
        <begin position="729"/>
        <end position="750"/>
    </location>
</feature>
<gene>
    <name evidence="18" type="ORF">CY34DRAFT_809516</name>
</gene>
<feature type="region of interest" description="Disordered" evidence="15">
    <location>
        <begin position="80"/>
        <end position="133"/>
    </location>
</feature>
<name>A0A0D0AJD6_9AGAM</name>
<reference evidence="18 19" key="1">
    <citation type="submission" date="2014-04" db="EMBL/GenBank/DDBJ databases">
        <authorList>
            <consortium name="DOE Joint Genome Institute"/>
            <person name="Kuo A."/>
            <person name="Ruytinx J."/>
            <person name="Rineau F."/>
            <person name="Colpaert J."/>
            <person name="Kohler A."/>
            <person name="Nagy L.G."/>
            <person name="Floudas D."/>
            <person name="Copeland A."/>
            <person name="Barry K.W."/>
            <person name="Cichocki N."/>
            <person name="Veneault-Fourrey C."/>
            <person name="LaButti K."/>
            <person name="Lindquist E.A."/>
            <person name="Lipzen A."/>
            <person name="Lundell T."/>
            <person name="Morin E."/>
            <person name="Murat C."/>
            <person name="Sun H."/>
            <person name="Tunlid A."/>
            <person name="Henrissat B."/>
            <person name="Grigoriev I.V."/>
            <person name="Hibbett D.S."/>
            <person name="Martin F."/>
            <person name="Nordberg H.P."/>
            <person name="Cantor M.N."/>
            <person name="Hua S.X."/>
        </authorList>
    </citation>
    <scope>NUCLEOTIDE SEQUENCE [LARGE SCALE GENOMIC DNA]</scope>
    <source>
        <strain evidence="18 19">UH-Slu-Lm8-n1</strain>
    </source>
</reference>
<evidence type="ECO:0000256" key="11">
    <source>
        <dbReference type="ARBA" id="ARBA00067464"/>
    </source>
</evidence>